<feature type="region of interest" description="Disordered" evidence="1">
    <location>
        <begin position="1"/>
        <end position="25"/>
    </location>
</feature>
<evidence type="ECO:0000313" key="2">
    <source>
        <dbReference type="EMBL" id="KAF2000540.1"/>
    </source>
</evidence>
<protein>
    <submittedName>
        <fullName evidence="2">Uncharacterized protein</fullName>
    </submittedName>
</protein>
<evidence type="ECO:0000313" key="3">
    <source>
        <dbReference type="Proteomes" id="UP000799779"/>
    </source>
</evidence>
<name>A0A6A5WF63_9PLEO</name>
<sequence length="110" mass="12154">MTANHQRSKTPGIDPCPYNDQTTRSQHALNCPHHRSGEPIRYFRAAHAANKASEQGIQTPPPPLIHNYPPQPALLPRLNSAPSSPPWGASQPSFPQMQQILSVLRIKNHG</sequence>
<feature type="region of interest" description="Disordered" evidence="1">
    <location>
        <begin position="47"/>
        <end position="93"/>
    </location>
</feature>
<feature type="compositionally biased region" description="Pro residues" evidence="1">
    <location>
        <begin position="59"/>
        <end position="73"/>
    </location>
</feature>
<reference evidence="2" key="1">
    <citation type="journal article" date="2020" name="Stud. Mycol.">
        <title>101 Dothideomycetes genomes: a test case for predicting lifestyles and emergence of pathogens.</title>
        <authorList>
            <person name="Haridas S."/>
            <person name="Albert R."/>
            <person name="Binder M."/>
            <person name="Bloem J."/>
            <person name="Labutti K."/>
            <person name="Salamov A."/>
            <person name="Andreopoulos B."/>
            <person name="Baker S."/>
            <person name="Barry K."/>
            <person name="Bills G."/>
            <person name="Bluhm B."/>
            <person name="Cannon C."/>
            <person name="Castanera R."/>
            <person name="Culley D."/>
            <person name="Daum C."/>
            <person name="Ezra D."/>
            <person name="Gonzalez J."/>
            <person name="Henrissat B."/>
            <person name="Kuo A."/>
            <person name="Liang C."/>
            <person name="Lipzen A."/>
            <person name="Lutzoni F."/>
            <person name="Magnuson J."/>
            <person name="Mondo S."/>
            <person name="Nolan M."/>
            <person name="Ohm R."/>
            <person name="Pangilinan J."/>
            <person name="Park H.-J."/>
            <person name="Ramirez L."/>
            <person name="Alfaro M."/>
            <person name="Sun H."/>
            <person name="Tritt A."/>
            <person name="Yoshinaga Y."/>
            <person name="Zwiers L.-H."/>
            <person name="Turgeon B."/>
            <person name="Goodwin S."/>
            <person name="Spatafora J."/>
            <person name="Crous P."/>
            <person name="Grigoriev I."/>
        </authorList>
    </citation>
    <scope>NUCLEOTIDE SEQUENCE</scope>
    <source>
        <strain evidence="2">CBS 123094</strain>
    </source>
</reference>
<organism evidence="2 3">
    <name type="scientific">Amniculicola lignicola CBS 123094</name>
    <dbReference type="NCBI Taxonomy" id="1392246"/>
    <lineage>
        <taxon>Eukaryota</taxon>
        <taxon>Fungi</taxon>
        <taxon>Dikarya</taxon>
        <taxon>Ascomycota</taxon>
        <taxon>Pezizomycotina</taxon>
        <taxon>Dothideomycetes</taxon>
        <taxon>Pleosporomycetidae</taxon>
        <taxon>Pleosporales</taxon>
        <taxon>Amniculicolaceae</taxon>
        <taxon>Amniculicola</taxon>
    </lineage>
</organism>
<accession>A0A6A5WF63</accession>
<gene>
    <name evidence="2" type="ORF">P154DRAFT_534596</name>
</gene>
<proteinExistence type="predicted"/>
<dbReference type="Proteomes" id="UP000799779">
    <property type="component" value="Unassembled WGS sequence"/>
</dbReference>
<keyword evidence="3" id="KW-1185">Reference proteome</keyword>
<dbReference type="AlphaFoldDB" id="A0A6A5WF63"/>
<dbReference type="EMBL" id="ML977588">
    <property type="protein sequence ID" value="KAF2000540.1"/>
    <property type="molecule type" value="Genomic_DNA"/>
</dbReference>
<evidence type="ECO:0000256" key="1">
    <source>
        <dbReference type="SAM" id="MobiDB-lite"/>
    </source>
</evidence>